<dbReference type="InterPro" id="IPR036412">
    <property type="entry name" value="HAD-like_sf"/>
</dbReference>
<dbReference type="SFLD" id="SFLDG01129">
    <property type="entry name" value="C1.5:_HAD__Beta-PGM__Phosphata"/>
    <property type="match status" value="1"/>
</dbReference>
<dbReference type="NCBIfam" id="TIGR01509">
    <property type="entry name" value="HAD-SF-IA-v3"/>
    <property type="match status" value="1"/>
</dbReference>
<dbReference type="KEGG" id="ssm:Spirs_1365"/>
<evidence type="ECO:0000313" key="1">
    <source>
        <dbReference type="EMBL" id="ADK80492.1"/>
    </source>
</evidence>
<dbReference type="Gene3D" id="1.10.150.240">
    <property type="entry name" value="Putative phosphatase, domain 2"/>
    <property type="match status" value="1"/>
</dbReference>
<dbReference type="SUPFAM" id="SSF56784">
    <property type="entry name" value="HAD-like"/>
    <property type="match status" value="1"/>
</dbReference>
<dbReference type="EMBL" id="CP002116">
    <property type="protein sequence ID" value="ADK80492.1"/>
    <property type="molecule type" value="Genomic_DNA"/>
</dbReference>
<dbReference type="OrthoDB" id="359207at2"/>
<gene>
    <name evidence="1" type="ordered locus">Spirs_1365</name>
</gene>
<evidence type="ECO:0000313" key="2">
    <source>
        <dbReference type="Proteomes" id="UP000002318"/>
    </source>
</evidence>
<dbReference type="CDD" id="cd02603">
    <property type="entry name" value="HAD_sEH-N_like"/>
    <property type="match status" value="1"/>
</dbReference>
<dbReference type="InterPro" id="IPR023198">
    <property type="entry name" value="PGP-like_dom2"/>
</dbReference>
<dbReference type="InterPro" id="IPR023214">
    <property type="entry name" value="HAD_sf"/>
</dbReference>
<dbReference type="Pfam" id="PF00702">
    <property type="entry name" value="Hydrolase"/>
    <property type="match status" value="1"/>
</dbReference>
<dbReference type="InterPro" id="IPR006439">
    <property type="entry name" value="HAD-SF_hydro_IA"/>
</dbReference>
<dbReference type="Gene3D" id="3.40.50.1000">
    <property type="entry name" value="HAD superfamily/HAD-like"/>
    <property type="match status" value="1"/>
</dbReference>
<keyword evidence="2" id="KW-1185">Reference proteome</keyword>
<dbReference type="HOGENOM" id="CLU_045011_9_5_12"/>
<reference evidence="1 2" key="1">
    <citation type="journal article" date="2010" name="Stand. Genomic Sci.">
        <title>Complete genome sequence of Spirochaeta smaragdinae type strain (SEBR 4228).</title>
        <authorList>
            <person name="Mavromatis K."/>
            <person name="Yasawong M."/>
            <person name="Chertkov O."/>
            <person name="Lapidus A."/>
            <person name="Lucas S."/>
            <person name="Nolan M."/>
            <person name="Del Rio T.G."/>
            <person name="Tice H."/>
            <person name="Cheng J.F."/>
            <person name="Pitluck S."/>
            <person name="Liolios K."/>
            <person name="Ivanova N."/>
            <person name="Tapia R."/>
            <person name="Han C."/>
            <person name="Bruce D."/>
            <person name="Goodwin L."/>
            <person name="Pati A."/>
            <person name="Chen A."/>
            <person name="Palaniappan K."/>
            <person name="Land M."/>
            <person name="Hauser L."/>
            <person name="Chang Y.J."/>
            <person name="Jeffries C.D."/>
            <person name="Detter J.C."/>
            <person name="Rohde M."/>
            <person name="Brambilla E."/>
            <person name="Spring S."/>
            <person name="Goker M."/>
            <person name="Sikorski J."/>
            <person name="Woyke T."/>
            <person name="Bristow J."/>
            <person name="Eisen J.A."/>
            <person name="Markowitz V."/>
            <person name="Hugenholtz P."/>
            <person name="Klenk H.P."/>
            <person name="Kyrpides N.C."/>
        </authorList>
    </citation>
    <scope>NUCLEOTIDE SEQUENCE [LARGE SCALE GENOMIC DNA]</scope>
    <source>
        <strain evidence="2">DSM 11293 / JCM 15392 / SEBR 4228</strain>
    </source>
</reference>
<dbReference type="PANTHER" id="PTHR43611">
    <property type="entry name" value="ALPHA-D-GLUCOSE 1-PHOSPHATE PHOSPHATASE"/>
    <property type="match status" value="1"/>
</dbReference>
<sequence>MLIIFDMGNVVSSNVEVIPQIAEKTGIELADLRRVCGDEFWGLSTGRIDTREFWRIFTKHYGIEVKEDYLSTLFKPVVDASMVDVIDRLRRTGHRVVCGTNTIASHYEHHVKAGDYGVFDKVYASHIMGLAKPDPQFFRYILKKEGATAAETRFTDDLEENVKAAQGIGIRSHRFTGRAGLESFLADSAIDALDA</sequence>
<dbReference type="STRING" id="573413.Spirs_1365"/>
<dbReference type="AlphaFoldDB" id="E1R470"/>
<accession>E1R470</accession>
<proteinExistence type="predicted"/>
<dbReference type="eggNOG" id="COG1011">
    <property type="taxonomic scope" value="Bacteria"/>
</dbReference>
<protein>
    <submittedName>
        <fullName evidence="1">HAD-superfamily hydrolase, subfamily IA, variant 3</fullName>
    </submittedName>
</protein>
<dbReference type="GO" id="GO:0016787">
    <property type="term" value="F:hydrolase activity"/>
    <property type="evidence" value="ECO:0007669"/>
    <property type="project" value="UniProtKB-KW"/>
</dbReference>
<keyword evidence="1" id="KW-0378">Hydrolase</keyword>
<dbReference type="RefSeq" id="WP_013253956.1">
    <property type="nucleotide sequence ID" value="NC_014364.1"/>
</dbReference>
<organism evidence="1 2">
    <name type="scientific">Sediminispirochaeta smaragdinae (strain DSM 11293 / JCM 15392 / SEBR 4228)</name>
    <name type="common">Spirochaeta smaragdinae</name>
    <dbReference type="NCBI Taxonomy" id="573413"/>
    <lineage>
        <taxon>Bacteria</taxon>
        <taxon>Pseudomonadati</taxon>
        <taxon>Spirochaetota</taxon>
        <taxon>Spirochaetia</taxon>
        <taxon>Spirochaetales</taxon>
        <taxon>Spirochaetaceae</taxon>
        <taxon>Sediminispirochaeta</taxon>
    </lineage>
</organism>
<name>E1R470_SEDSS</name>
<dbReference type="PANTHER" id="PTHR43611:SF3">
    <property type="entry name" value="FLAVIN MONONUCLEOTIDE HYDROLASE 1, CHLOROPLATIC"/>
    <property type="match status" value="1"/>
</dbReference>
<dbReference type="Proteomes" id="UP000002318">
    <property type="component" value="Chromosome"/>
</dbReference>
<dbReference type="SFLD" id="SFLDS00003">
    <property type="entry name" value="Haloacid_Dehalogenase"/>
    <property type="match status" value="1"/>
</dbReference>